<dbReference type="FunFam" id="3.80.10.10:FF:000400">
    <property type="entry name" value="Nuclear pore complex protein NUP107"/>
    <property type="match status" value="1"/>
</dbReference>
<evidence type="ECO:0000256" key="9">
    <source>
        <dbReference type="ARBA" id="ARBA00023136"/>
    </source>
</evidence>
<comment type="similarity">
    <text evidence="11">Belongs to the polygalacturonase-inhibiting protein family.</text>
</comment>
<evidence type="ECO:0000256" key="12">
    <source>
        <dbReference type="SAM" id="SignalP"/>
    </source>
</evidence>
<feature type="domain" description="Leucine-rich repeat-containing N-terminal plant-type" evidence="13">
    <location>
        <begin position="37"/>
        <end position="76"/>
    </location>
</feature>
<dbReference type="PANTHER" id="PTHR48059">
    <property type="entry name" value="POLYGALACTURONASE INHIBITOR 1"/>
    <property type="match status" value="1"/>
</dbReference>
<protein>
    <submittedName>
        <fullName evidence="14">Putative leucine-rich repeat-containing, plant-type, leucine-rich repeat domain, L</fullName>
    </submittedName>
</protein>
<proteinExistence type="inferred from homology"/>
<dbReference type="EMBL" id="PSQE01000002">
    <property type="protein sequence ID" value="RHN74018.1"/>
    <property type="molecule type" value="Genomic_DNA"/>
</dbReference>
<dbReference type="InterPro" id="IPR032675">
    <property type="entry name" value="LRR_dom_sf"/>
</dbReference>
<feature type="chain" id="PRO_5017284913" evidence="12">
    <location>
        <begin position="33"/>
        <end position="345"/>
    </location>
</feature>
<evidence type="ECO:0000259" key="13">
    <source>
        <dbReference type="Pfam" id="PF08263"/>
    </source>
</evidence>
<dbReference type="OrthoDB" id="1350379at2759"/>
<dbReference type="Pfam" id="PF08263">
    <property type="entry name" value="LRRNT_2"/>
    <property type="match status" value="1"/>
</dbReference>
<keyword evidence="10" id="KW-1015">Disulfide bond</keyword>
<evidence type="ECO:0000256" key="7">
    <source>
        <dbReference type="ARBA" id="ARBA00022737"/>
    </source>
</evidence>
<dbReference type="InterPro" id="IPR051848">
    <property type="entry name" value="PGIP"/>
</dbReference>
<name>A0A396JC88_MEDTR</name>
<evidence type="ECO:0000256" key="3">
    <source>
        <dbReference type="ARBA" id="ARBA00022512"/>
    </source>
</evidence>
<evidence type="ECO:0000256" key="2">
    <source>
        <dbReference type="ARBA" id="ARBA00004191"/>
    </source>
</evidence>
<feature type="signal peptide" evidence="12">
    <location>
        <begin position="1"/>
        <end position="32"/>
    </location>
</feature>
<evidence type="ECO:0000313" key="14">
    <source>
        <dbReference type="EMBL" id="RHN74018.1"/>
    </source>
</evidence>
<keyword evidence="7" id="KW-0677">Repeat</keyword>
<keyword evidence="6 12" id="KW-0732">Signal</keyword>
<keyword evidence="3" id="KW-0134">Cell wall</keyword>
<evidence type="ECO:0000256" key="4">
    <source>
        <dbReference type="ARBA" id="ARBA00022525"/>
    </source>
</evidence>
<dbReference type="InterPro" id="IPR013210">
    <property type="entry name" value="LRR_N_plant-typ"/>
</dbReference>
<dbReference type="AlphaFoldDB" id="A0A396JC88"/>
<dbReference type="SUPFAM" id="SSF52058">
    <property type="entry name" value="L domain-like"/>
    <property type="match status" value="1"/>
</dbReference>
<evidence type="ECO:0000256" key="10">
    <source>
        <dbReference type="ARBA" id="ARBA00023157"/>
    </source>
</evidence>
<dbReference type="InterPro" id="IPR001611">
    <property type="entry name" value="Leu-rich_rpt"/>
</dbReference>
<dbReference type="Gramene" id="rna9944">
    <property type="protein sequence ID" value="RHN74018.1"/>
    <property type="gene ID" value="gene9944"/>
</dbReference>
<gene>
    <name evidence="14" type="ORF">MtrunA17_Chr2g0305031</name>
</gene>
<keyword evidence="8" id="KW-0611">Plant defense</keyword>
<dbReference type="PANTHER" id="PTHR48059:SF24">
    <property type="entry name" value="POLYGALACTURONASE INHIBITOR"/>
    <property type="match status" value="1"/>
</dbReference>
<evidence type="ECO:0000256" key="11">
    <source>
        <dbReference type="ARBA" id="ARBA00038043"/>
    </source>
</evidence>
<evidence type="ECO:0000256" key="5">
    <source>
        <dbReference type="ARBA" id="ARBA00022614"/>
    </source>
</evidence>
<dbReference type="Pfam" id="PF00560">
    <property type="entry name" value="LRR_1"/>
    <property type="match status" value="3"/>
</dbReference>
<dbReference type="Proteomes" id="UP000265566">
    <property type="component" value="Chromosome 2"/>
</dbReference>
<keyword evidence="9" id="KW-0472">Membrane</keyword>
<organism evidence="14">
    <name type="scientific">Medicago truncatula</name>
    <name type="common">Barrel medic</name>
    <name type="synonym">Medicago tribuloides</name>
    <dbReference type="NCBI Taxonomy" id="3880"/>
    <lineage>
        <taxon>Eukaryota</taxon>
        <taxon>Viridiplantae</taxon>
        <taxon>Streptophyta</taxon>
        <taxon>Embryophyta</taxon>
        <taxon>Tracheophyta</taxon>
        <taxon>Spermatophyta</taxon>
        <taxon>Magnoliopsida</taxon>
        <taxon>eudicotyledons</taxon>
        <taxon>Gunneridae</taxon>
        <taxon>Pentapetalae</taxon>
        <taxon>rosids</taxon>
        <taxon>fabids</taxon>
        <taxon>Fabales</taxon>
        <taxon>Fabaceae</taxon>
        <taxon>Papilionoideae</taxon>
        <taxon>50 kb inversion clade</taxon>
        <taxon>NPAAA clade</taxon>
        <taxon>Hologalegina</taxon>
        <taxon>IRL clade</taxon>
        <taxon>Trifolieae</taxon>
        <taxon>Medicago</taxon>
    </lineage>
</organism>
<accession>A0A396JC88</accession>
<evidence type="ECO:0000256" key="8">
    <source>
        <dbReference type="ARBA" id="ARBA00022821"/>
    </source>
</evidence>
<sequence>MLSSSTMEKFPSCIFLLLLTLTTHNLIIPSLSLKCNPAEKEALLKIKKELGSPTKLSSWNPTTDCCSHKWEGVLCDSQTYRVNKLDLFDLNLPKHVQIPPSIFTNLPFINFLSIDNIPNLVGTIPPSISKLTKLEVLIISGTSISGEIPNSLSQIKTLTSILLTDNKLTGTIPATLSSLPDVFSIYFNGNQLTGTIPESYGSLPKSFMCFGLAENRLTGKIPASLANLNLVLVNLSGNALEGDASVLFGSKKRTVELSLDKNMLSFDIGKVGLPKNLTLLNLSKNKIYGALPKGLTKLKVLSDFNVSYNNLCGEIPIGGKLQNFNESSYAHNKCLCGSPLRHCKT</sequence>
<keyword evidence="5" id="KW-0433">Leucine-rich repeat</keyword>
<keyword evidence="4" id="KW-0964">Secreted</keyword>
<dbReference type="GO" id="GO:0016020">
    <property type="term" value="C:membrane"/>
    <property type="evidence" value="ECO:0007669"/>
    <property type="project" value="UniProtKB-SubCell"/>
</dbReference>
<dbReference type="GO" id="GO:0006952">
    <property type="term" value="P:defense response"/>
    <property type="evidence" value="ECO:0007669"/>
    <property type="project" value="UniProtKB-KW"/>
</dbReference>
<comment type="subcellular location">
    <subcellularLocation>
        <location evidence="1">Membrane</location>
        <topology evidence="1">Peripheral membrane protein</topology>
    </subcellularLocation>
    <subcellularLocation>
        <location evidence="2">Secreted</location>
        <location evidence="2">Cell wall</location>
    </subcellularLocation>
</comment>
<evidence type="ECO:0000256" key="6">
    <source>
        <dbReference type="ARBA" id="ARBA00022729"/>
    </source>
</evidence>
<reference evidence="14" key="1">
    <citation type="journal article" date="2018" name="Nat. Plants">
        <title>Whole-genome landscape of Medicago truncatula symbiotic genes.</title>
        <authorList>
            <person name="Pecrix Y."/>
            <person name="Gamas P."/>
            <person name="Carrere S."/>
        </authorList>
    </citation>
    <scope>NUCLEOTIDE SEQUENCE</scope>
    <source>
        <tissue evidence="14">Leaves</tissue>
    </source>
</reference>
<evidence type="ECO:0000256" key="1">
    <source>
        <dbReference type="ARBA" id="ARBA00004170"/>
    </source>
</evidence>
<comment type="caution">
    <text evidence="14">The sequence shown here is derived from an EMBL/GenBank/DDBJ whole genome shotgun (WGS) entry which is preliminary data.</text>
</comment>
<dbReference type="Gene3D" id="3.80.10.10">
    <property type="entry name" value="Ribonuclease Inhibitor"/>
    <property type="match status" value="1"/>
</dbReference>